<keyword evidence="7 9" id="KW-0663">Pyridoxal phosphate</keyword>
<dbReference type="InterPro" id="IPR050106">
    <property type="entry name" value="HistidinolP_aminotransfase"/>
</dbReference>
<keyword evidence="6 9" id="KW-0808">Transferase</keyword>
<dbReference type="Gene3D" id="3.90.1150.10">
    <property type="entry name" value="Aspartate Aminotransferase, domain 1"/>
    <property type="match status" value="1"/>
</dbReference>
<dbReference type="UniPathway" id="UPA00031">
    <property type="reaction ID" value="UER00012"/>
</dbReference>
<evidence type="ECO:0000313" key="11">
    <source>
        <dbReference type="EMBL" id="KAA0873900.1"/>
    </source>
</evidence>
<dbReference type="InterPro" id="IPR001917">
    <property type="entry name" value="Aminotrans_II_pyridoxalP_BS"/>
</dbReference>
<dbReference type="InterPro" id="IPR005861">
    <property type="entry name" value="HisP_aminotrans"/>
</dbReference>
<reference evidence="11 12" key="1">
    <citation type="submission" date="2019-03" db="EMBL/GenBank/DDBJ databases">
        <title>Nitrincola sp. nov. isolated from an Indian soda lake.</title>
        <authorList>
            <person name="Joshi A."/>
            <person name="Thite S.V."/>
            <person name="Joseph N."/>
            <person name="Dhotre D."/>
            <person name="Moorthy M."/>
            <person name="Shouche Y.S."/>
        </authorList>
    </citation>
    <scope>NUCLEOTIDE SEQUENCE [LARGE SCALE GENOMIC DNA]</scope>
    <source>
        <strain evidence="11 12">MEB193</strain>
    </source>
</reference>
<evidence type="ECO:0000313" key="12">
    <source>
        <dbReference type="Proteomes" id="UP000325302"/>
    </source>
</evidence>
<evidence type="ECO:0000259" key="10">
    <source>
        <dbReference type="Pfam" id="PF00155"/>
    </source>
</evidence>
<feature type="modified residue" description="N6-(pyridoxal phosphate)lysine" evidence="9">
    <location>
        <position position="228"/>
    </location>
</feature>
<dbReference type="Gene3D" id="3.40.640.10">
    <property type="entry name" value="Type I PLP-dependent aspartate aminotransferase-like (Major domain)"/>
    <property type="match status" value="1"/>
</dbReference>
<dbReference type="PROSITE" id="PS00599">
    <property type="entry name" value="AA_TRANSFER_CLASS_2"/>
    <property type="match status" value="1"/>
</dbReference>
<dbReference type="OrthoDB" id="9813612at2"/>
<organism evidence="11 12">
    <name type="scientific">Nitrincola tapanii</name>
    <dbReference type="NCBI Taxonomy" id="1708751"/>
    <lineage>
        <taxon>Bacteria</taxon>
        <taxon>Pseudomonadati</taxon>
        <taxon>Pseudomonadota</taxon>
        <taxon>Gammaproteobacteria</taxon>
        <taxon>Oceanospirillales</taxon>
        <taxon>Oceanospirillaceae</taxon>
        <taxon>Nitrincola</taxon>
    </lineage>
</organism>
<evidence type="ECO:0000256" key="9">
    <source>
        <dbReference type="HAMAP-Rule" id="MF_01023"/>
    </source>
</evidence>
<dbReference type="EMBL" id="SMRS01000008">
    <property type="protein sequence ID" value="KAA0873900.1"/>
    <property type="molecule type" value="Genomic_DNA"/>
</dbReference>
<dbReference type="AlphaFoldDB" id="A0A5A9VZG5"/>
<dbReference type="Proteomes" id="UP000325302">
    <property type="component" value="Unassembled WGS sequence"/>
</dbReference>
<dbReference type="Pfam" id="PF00155">
    <property type="entry name" value="Aminotran_1_2"/>
    <property type="match status" value="1"/>
</dbReference>
<keyword evidence="9" id="KW-0368">Histidine biosynthesis</keyword>
<evidence type="ECO:0000256" key="4">
    <source>
        <dbReference type="ARBA" id="ARBA00011738"/>
    </source>
</evidence>
<evidence type="ECO:0000256" key="1">
    <source>
        <dbReference type="ARBA" id="ARBA00001933"/>
    </source>
</evidence>
<dbReference type="CDD" id="cd00609">
    <property type="entry name" value="AAT_like"/>
    <property type="match status" value="1"/>
</dbReference>
<dbReference type="GO" id="GO:0004400">
    <property type="term" value="F:histidinol-phosphate transaminase activity"/>
    <property type="evidence" value="ECO:0007669"/>
    <property type="project" value="UniProtKB-UniRule"/>
</dbReference>
<dbReference type="HAMAP" id="MF_01023">
    <property type="entry name" value="HisC_aminotrans_2"/>
    <property type="match status" value="1"/>
</dbReference>
<dbReference type="NCBIfam" id="TIGR01141">
    <property type="entry name" value="hisC"/>
    <property type="match status" value="1"/>
</dbReference>
<dbReference type="EC" id="2.6.1.9" evidence="9"/>
<dbReference type="RefSeq" id="WP_149391552.1">
    <property type="nucleotide sequence ID" value="NZ_SMRS01000008.1"/>
</dbReference>
<protein>
    <recommendedName>
        <fullName evidence="9">Histidinol-phosphate aminotransferase</fullName>
        <ecNumber evidence="9">2.6.1.9</ecNumber>
    </recommendedName>
    <alternativeName>
        <fullName evidence="9">Imidazole acetol-phosphate transaminase</fullName>
    </alternativeName>
</protein>
<dbReference type="InterPro" id="IPR015421">
    <property type="entry name" value="PyrdxlP-dep_Trfase_major"/>
</dbReference>
<dbReference type="InterPro" id="IPR015424">
    <property type="entry name" value="PyrdxlP-dep_Trfase"/>
</dbReference>
<evidence type="ECO:0000256" key="6">
    <source>
        <dbReference type="ARBA" id="ARBA00022679"/>
    </source>
</evidence>
<keyword evidence="12" id="KW-1185">Reference proteome</keyword>
<evidence type="ECO:0000256" key="3">
    <source>
        <dbReference type="ARBA" id="ARBA00007970"/>
    </source>
</evidence>
<dbReference type="PANTHER" id="PTHR43643:SF3">
    <property type="entry name" value="HISTIDINOL-PHOSPHATE AMINOTRANSFERASE"/>
    <property type="match status" value="1"/>
</dbReference>
<evidence type="ECO:0000256" key="5">
    <source>
        <dbReference type="ARBA" id="ARBA00022576"/>
    </source>
</evidence>
<evidence type="ECO:0000256" key="7">
    <source>
        <dbReference type="ARBA" id="ARBA00022898"/>
    </source>
</evidence>
<accession>A0A5A9VZG5</accession>
<sequence length="367" mass="40178">MACDFLKLAVAGVQSLQPYQPGKPIEELERELGISNSIKLASNENPLGPSPKALAAIEQSLKELARYPDSNGHLLKQALYQRFALKPEQITLGNGSNDLLEMIARCFLQPGTEAVFSEYSFIVYPLVTQACGAQGVIAPAREFGHNLQAMAEAVTDKTRLVFIANPNNPTGTYVSSRELCAFLDHLPQQVLVVLDEAYTEYVTREDFPNGLDLLARYPNLIVTRTFSKAYGLAALRVGYAVAHPEITDLLNRVRQPFNVNTPALAAAAAMLEDSEYLEKSLALNTRGLDQLTQGLRALGLGYIPSVANFITLDLARNALPVYQALLKEGVIVRPLGVYAMPHHLRISVGTDAENTRFLRALKKVLAC</sequence>
<keyword evidence="5 9" id="KW-0032">Aminotransferase</keyword>
<comment type="similarity">
    <text evidence="3 9">Belongs to the class-II pyridoxal-phosphate-dependent aminotransferase family. Histidinol-phosphate aminotransferase subfamily.</text>
</comment>
<evidence type="ECO:0000256" key="8">
    <source>
        <dbReference type="ARBA" id="ARBA00047481"/>
    </source>
</evidence>
<comment type="catalytic activity">
    <reaction evidence="8 9">
        <text>L-histidinol phosphate + 2-oxoglutarate = 3-(imidazol-4-yl)-2-oxopropyl phosphate + L-glutamate</text>
        <dbReference type="Rhea" id="RHEA:23744"/>
        <dbReference type="ChEBI" id="CHEBI:16810"/>
        <dbReference type="ChEBI" id="CHEBI:29985"/>
        <dbReference type="ChEBI" id="CHEBI:57766"/>
        <dbReference type="ChEBI" id="CHEBI:57980"/>
        <dbReference type="EC" id="2.6.1.9"/>
    </reaction>
</comment>
<evidence type="ECO:0000256" key="2">
    <source>
        <dbReference type="ARBA" id="ARBA00005011"/>
    </source>
</evidence>
<gene>
    <name evidence="9" type="primary">hisC</name>
    <name evidence="11" type="ORF">E1H14_11120</name>
</gene>
<comment type="subunit">
    <text evidence="4 9">Homodimer.</text>
</comment>
<dbReference type="GO" id="GO:0030170">
    <property type="term" value="F:pyridoxal phosphate binding"/>
    <property type="evidence" value="ECO:0007669"/>
    <property type="project" value="InterPro"/>
</dbReference>
<dbReference type="InterPro" id="IPR004839">
    <property type="entry name" value="Aminotransferase_I/II_large"/>
</dbReference>
<keyword evidence="9" id="KW-0028">Amino-acid biosynthesis</keyword>
<feature type="domain" description="Aminotransferase class I/classII large" evidence="10">
    <location>
        <begin position="37"/>
        <end position="361"/>
    </location>
</feature>
<dbReference type="GO" id="GO:0000105">
    <property type="term" value="P:L-histidine biosynthetic process"/>
    <property type="evidence" value="ECO:0007669"/>
    <property type="project" value="UniProtKB-UniRule"/>
</dbReference>
<comment type="pathway">
    <text evidence="2 9">Amino-acid biosynthesis; L-histidine biosynthesis; L-histidine from 5-phospho-alpha-D-ribose 1-diphosphate: step 7/9.</text>
</comment>
<name>A0A5A9VZG5_9GAMM</name>
<dbReference type="InterPro" id="IPR015422">
    <property type="entry name" value="PyrdxlP-dep_Trfase_small"/>
</dbReference>
<comment type="cofactor">
    <cofactor evidence="1 9">
        <name>pyridoxal 5'-phosphate</name>
        <dbReference type="ChEBI" id="CHEBI:597326"/>
    </cofactor>
</comment>
<dbReference type="SUPFAM" id="SSF53383">
    <property type="entry name" value="PLP-dependent transferases"/>
    <property type="match status" value="1"/>
</dbReference>
<proteinExistence type="inferred from homology"/>
<comment type="caution">
    <text evidence="11">The sequence shown here is derived from an EMBL/GenBank/DDBJ whole genome shotgun (WGS) entry which is preliminary data.</text>
</comment>
<dbReference type="PANTHER" id="PTHR43643">
    <property type="entry name" value="HISTIDINOL-PHOSPHATE AMINOTRANSFERASE 2"/>
    <property type="match status" value="1"/>
</dbReference>